<dbReference type="GO" id="GO:0008234">
    <property type="term" value="F:cysteine-type peptidase activity"/>
    <property type="evidence" value="ECO:0007669"/>
    <property type="project" value="UniProtKB-KW"/>
</dbReference>
<proteinExistence type="inferred from homology"/>
<dbReference type="PROSITE" id="PS50600">
    <property type="entry name" value="ULP_PROTEASE"/>
    <property type="match status" value="1"/>
</dbReference>
<dbReference type="InterPro" id="IPR044613">
    <property type="entry name" value="Nep1/2-like"/>
</dbReference>
<evidence type="ECO:0000256" key="3">
    <source>
        <dbReference type="ARBA" id="ARBA00022801"/>
    </source>
</evidence>
<dbReference type="InterPro" id="IPR003653">
    <property type="entry name" value="Peptidase_C48_C"/>
</dbReference>
<evidence type="ECO:0000256" key="4">
    <source>
        <dbReference type="ARBA" id="ARBA00022807"/>
    </source>
</evidence>
<keyword evidence="3" id="KW-0378">Hydrolase</keyword>
<evidence type="ECO:0000256" key="2">
    <source>
        <dbReference type="ARBA" id="ARBA00022670"/>
    </source>
</evidence>
<name>A0A167QGL6_PHYB8</name>
<dbReference type="OrthoDB" id="5065855at2759"/>
<protein>
    <recommendedName>
        <fullName evidence="5">Ubiquitin-like protease family profile domain-containing protein</fullName>
    </recommendedName>
</protein>
<dbReference type="EMBL" id="KV440972">
    <property type="protein sequence ID" value="OAD79661.1"/>
    <property type="molecule type" value="Genomic_DNA"/>
</dbReference>
<dbReference type="Gene3D" id="3.40.395.10">
    <property type="entry name" value="Adenoviral Proteinase, Chain A"/>
    <property type="match status" value="1"/>
</dbReference>
<dbReference type="PANTHER" id="PTHR46468">
    <property type="entry name" value="SENTRIN-SPECIFIC PROTEASE 8"/>
    <property type="match status" value="1"/>
</dbReference>
<sequence length="219" mass="25090">MTCNTLLHFHDVIIREDDFCTLDEHNWLNDTILEFHMEYLERTFVTSETSIQLLRPAIVQLITHTHDPRQIISALPPRLNEQNAIFIPVNDGRPSAANSGSHWSLLVFLRPSCAFYYYDSMRYSNIQEARHTARQMALLLGLTKKPEFIPTSTPQQNNGADCGVYVIGITDSLVNRFMELKGKPIEADKLMMLPKSHVVEPTKIRNKLKCLIRSLGHTD</sequence>
<keyword evidence="2" id="KW-0645">Protease</keyword>
<dbReference type="FunCoup" id="A0A167QGL6">
    <property type="interactions" value="1"/>
</dbReference>
<reference evidence="7" key="1">
    <citation type="submission" date="2015-06" db="EMBL/GenBank/DDBJ databases">
        <title>Expansion of signal transduction pathways in fungi by whole-genome duplication.</title>
        <authorList>
            <consortium name="DOE Joint Genome Institute"/>
            <person name="Corrochano L.M."/>
            <person name="Kuo A."/>
            <person name="Marcet-Houben M."/>
            <person name="Polaino S."/>
            <person name="Salamov A."/>
            <person name="Villalobos J.M."/>
            <person name="Alvarez M.I."/>
            <person name="Avalos J."/>
            <person name="Benito E.P."/>
            <person name="Benoit I."/>
            <person name="Burger G."/>
            <person name="Camino L.P."/>
            <person name="Canovas D."/>
            <person name="Cerda-Olmedo E."/>
            <person name="Cheng J.-F."/>
            <person name="Dominguez A."/>
            <person name="Elias M."/>
            <person name="Eslava A.P."/>
            <person name="Glaser F."/>
            <person name="Grimwood J."/>
            <person name="Gutierrez G."/>
            <person name="Heitman J."/>
            <person name="Henrissat B."/>
            <person name="Iturriaga E.A."/>
            <person name="Lang B.F."/>
            <person name="Lavin J.L."/>
            <person name="Lee S."/>
            <person name="Li W."/>
            <person name="Lindquist E."/>
            <person name="Lopez-Garcia S."/>
            <person name="Luque E.M."/>
            <person name="Marcos A.T."/>
            <person name="Martin J."/>
            <person name="McCluskey K."/>
            <person name="Medina H.R."/>
            <person name="Miralles-Duran A."/>
            <person name="Miyazaki A."/>
            <person name="Munoz-Torres E."/>
            <person name="Oguiza J.A."/>
            <person name="Ohm R."/>
            <person name="Olmedo M."/>
            <person name="Orejas M."/>
            <person name="Ortiz-Castellanos L."/>
            <person name="Pisabarro A.G."/>
            <person name="Rodriguez-Romero J."/>
            <person name="Ruiz-Herrera J."/>
            <person name="Ruiz-Vazquez R."/>
            <person name="Sanz C."/>
            <person name="Schackwitz W."/>
            <person name="Schmutz J."/>
            <person name="Shahriari M."/>
            <person name="Shelest E."/>
            <person name="Silva-Franco F."/>
            <person name="Soanes D."/>
            <person name="Syed K."/>
            <person name="Tagua V.G."/>
            <person name="Talbot N.J."/>
            <person name="Thon M."/>
            <person name="De vries R.P."/>
            <person name="Wiebenga A."/>
            <person name="Yadav J.S."/>
            <person name="Braun E.L."/>
            <person name="Baker S."/>
            <person name="Garre V."/>
            <person name="Horwitz B."/>
            <person name="Torres-Martinez S."/>
            <person name="Idnurm A."/>
            <person name="Herrera-Estrella A."/>
            <person name="Gabaldon T."/>
            <person name="Grigoriev I.V."/>
        </authorList>
    </citation>
    <scope>NUCLEOTIDE SEQUENCE [LARGE SCALE GENOMIC DNA]</scope>
    <source>
        <strain evidence="7">NRRL 1555(-)</strain>
    </source>
</reference>
<dbReference type="SUPFAM" id="SSF54001">
    <property type="entry name" value="Cysteine proteinases"/>
    <property type="match status" value="1"/>
</dbReference>
<dbReference type="GeneID" id="29001279"/>
<gene>
    <name evidence="6" type="ORF">PHYBLDRAFT_58709</name>
</gene>
<dbReference type="Pfam" id="PF02902">
    <property type="entry name" value="Peptidase_C48"/>
    <property type="match status" value="1"/>
</dbReference>
<evidence type="ECO:0000313" key="6">
    <source>
        <dbReference type="EMBL" id="OAD79661.1"/>
    </source>
</evidence>
<evidence type="ECO:0000256" key="1">
    <source>
        <dbReference type="ARBA" id="ARBA00005234"/>
    </source>
</evidence>
<dbReference type="VEuPathDB" id="FungiDB:PHYBLDRAFT_58709"/>
<dbReference type="STRING" id="763407.A0A167QGL6"/>
<dbReference type="GO" id="GO:0000338">
    <property type="term" value="P:protein deneddylation"/>
    <property type="evidence" value="ECO:0007669"/>
    <property type="project" value="TreeGrafter"/>
</dbReference>
<dbReference type="GO" id="GO:0006508">
    <property type="term" value="P:proteolysis"/>
    <property type="evidence" value="ECO:0007669"/>
    <property type="project" value="UniProtKB-KW"/>
</dbReference>
<dbReference type="GO" id="GO:0019784">
    <property type="term" value="F:deNEDDylase activity"/>
    <property type="evidence" value="ECO:0007669"/>
    <property type="project" value="InterPro"/>
</dbReference>
<accession>A0A167QGL6</accession>
<feature type="domain" description="Ubiquitin-like protease family profile" evidence="5">
    <location>
        <begin position="12"/>
        <end position="173"/>
    </location>
</feature>
<evidence type="ECO:0000259" key="5">
    <source>
        <dbReference type="PROSITE" id="PS50600"/>
    </source>
</evidence>
<dbReference type="PANTHER" id="PTHR46468:SF1">
    <property type="entry name" value="SENTRIN-SPECIFIC PROTEASE 8"/>
    <property type="match status" value="1"/>
</dbReference>
<dbReference type="InterPro" id="IPR038765">
    <property type="entry name" value="Papain-like_cys_pep_sf"/>
</dbReference>
<dbReference type="RefSeq" id="XP_018297701.1">
    <property type="nucleotide sequence ID" value="XM_018440373.1"/>
</dbReference>
<keyword evidence="7" id="KW-1185">Reference proteome</keyword>
<evidence type="ECO:0000313" key="7">
    <source>
        <dbReference type="Proteomes" id="UP000077315"/>
    </source>
</evidence>
<organism evidence="6 7">
    <name type="scientific">Phycomyces blakesleeanus (strain ATCC 8743b / DSM 1359 / FGSC 10004 / NBRC 33097 / NRRL 1555)</name>
    <dbReference type="NCBI Taxonomy" id="763407"/>
    <lineage>
        <taxon>Eukaryota</taxon>
        <taxon>Fungi</taxon>
        <taxon>Fungi incertae sedis</taxon>
        <taxon>Mucoromycota</taxon>
        <taxon>Mucoromycotina</taxon>
        <taxon>Mucoromycetes</taxon>
        <taxon>Mucorales</taxon>
        <taxon>Phycomycetaceae</taxon>
        <taxon>Phycomyces</taxon>
    </lineage>
</organism>
<dbReference type="InParanoid" id="A0A167QGL6"/>
<dbReference type="Proteomes" id="UP000077315">
    <property type="component" value="Unassembled WGS sequence"/>
</dbReference>
<comment type="similarity">
    <text evidence="1">Belongs to the peptidase C48 family.</text>
</comment>
<dbReference type="AlphaFoldDB" id="A0A167QGL6"/>
<keyword evidence="4" id="KW-0788">Thiol protease</keyword>